<name>A0A345E749_9EURY</name>
<dbReference type="Gene3D" id="3.60.10.10">
    <property type="entry name" value="Endonuclease/exonuclease/phosphatase"/>
    <property type="match status" value="1"/>
</dbReference>
<evidence type="ECO:0000259" key="1">
    <source>
        <dbReference type="Pfam" id="PF03372"/>
    </source>
</evidence>
<dbReference type="CDD" id="cd10283">
    <property type="entry name" value="MnuA_DNase1-like"/>
    <property type="match status" value="1"/>
</dbReference>
<gene>
    <name evidence="2" type="ORF">DU500_03210</name>
</gene>
<dbReference type="Pfam" id="PF03372">
    <property type="entry name" value="Exo_endo_phos"/>
    <property type="match status" value="1"/>
</dbReference>
<organism evidence="2 3">
    <name type="scientific">Haloplanus rubicundus</name>
    <dbReference type="NCBI Taxonomy" id="1547898"/>
    <lineage>
        <taxon>Archaea</taxon>
        <taxon>Methanobacteriati</taxon>
        <taxon>Methanobacteriota</taxon>
        <taxon>Stenosarchaea group</taxon>
        <taxon>Halobacteria</taxon>
        <taxon>Halobacteriales</taxon>
        <taxon>Haloferacaceae</taxon>
        <taxon>Haloplanus</taxon>
    </lineage>
</organism>
<dbReference type="SUPFAM" id="SSF56219">
    <property type="entry name" value="DNase I-like"/>
    <property type="match status" value="1"/>
</dbReference>
<dbReference type="PANTHER" id="PTHR11371">
    <property type="entry name" value="DEOXYRIBONUCLEASE"/>
    <property type="match status" value="1"/>
</dbReference>
<keyword evidence="2" id="KW-0540">Nuclease</keyword>
<feature type="domain" description="Endonuclease/exonuclease/phosphatase" evidence="1">
    <location>
        <begin position="39"/>
        <end position="314"/>
    </location>
</feature>
<keyword evidence="2" id="KW-0378">Hydrolase</keyword>
<dbReference type="InterPro" id="IPR036691">
    <property type="entry name" value="Endo/exonu/phosph_ase_sf"/>
</dbReference>
<keyword evidence="3" id="KW-1185">Reference proteome</keyword>
<evidence type="ECO:0000313" key="3">
    <source>
        <dbReference type="Proteomes" id="UP000253273"/>
    </source>
</evidence>
<dbReference type="InterPro" id="IPR005135">
    <property type="entry name" value="Endo/exonuclease/phosphatase"/>
</dbReference>
<protein>
    <submittedName>
        <fullName evidence="2">Endonuclease</fullName>
    </submittedName>
</protein>
<reference evidence="2 3" key="1">
    <citation type="submission" date="2018-07" db="EMBL/GenBank/DDBJ databases">
        <title>Genome sequences of Haloplanus sp. CBA1113.</title>
        <authorList>
            <person name="Kim Y.B."/>
            <person name="Roh S.W."/>
        </authorList>
    </citation>
    <scope>NUCLEOTIDE SEQUENCE [LARGE SCALE GENOMIC DNA]</scope>
    <source>
        <strain evidence="2 3">CBA1113</strain>
    </source>
</reference>
<evidence type="ECO:0000313" key="2">
    <source>
        <dbReference type="EMBL" id="AXG08021.1"/>
    </source>
</evidence>
<dbReference type="OrthoDB" id="3327at2157"/>
<dbReference type="GO" id="GO:0004519">
    <property type="term" value="F:endonuclease activity"/>
    <property type="evidence" value="ECO:0007669"/>
    <property type="project" value="UniProtKB-KW"/>
</dbReference>
<dbReference type="KEGG" id="haj:DU500_03210"/>
<keyword evidence="2" id="KW-0255">Endonuclease</keyword>
<dbReference type="EMBL" id="CP031150">
    <property type="protein sequence ID" value="AXG08021.1"/>
    <property type="molecule type" value="Genomic_DNA"/>
</dbReference>
<dbReference type="PANTHER" id="PTHR11371:SF31">
    <property type="entry name" value="EXTRACELLULAR NUCLEASE"/>
    <property type="match status" value="1"/>
</dbReference>
<dbReference type="Proteomes" id="UP000253273">
    <property type="component" value="Chromosome"/>
</dbReference>
<proteinExistence type="predicted"/>
<accession>A0A345E749</accession>
<sequence length="324" mass="36790">MPHVTDAPPEAVARDLRGLRDALDERLPARTIDRNLLIGTWNVRHFGGLTERWRAGDDDSPKRDLHSVRVIAEIIRRFDVVAIQEIRGDLKALRHTMKALGPDWGFVLTDVTRGDPGNDERLGFIFDRRTTRISGLAGELVVPADEFDRIDPDALDRQFARTPYAVAFESGGETFVLVTLHVLWGDRPDERTPELRAIAEWLDEWARDVNAWDHNLIALGDFNIDRRGDERYDAFVSTGLEVPADLHAVPRTIFADPGDPGEHFYDQIAWFTGDAGQPALSLDYVRGGSFDFVDVALPRRDLTRASLSWRISDHYPLWAEFSRR</sequence>
<dbReference type="AlphaFoldDB" id="A0A345E749"/>